<feature type="domain" description="HTH hxlR-type" evidence="4">
    <location>
        <begin position="9"/>
        <end position="105"/>
    </location>
</feature>
<feature type="domain" description="HTH hxlR-type" evidence="4">
    <location>
        <begin position="170"/>
        <end position="268"/>
    </location>
</feature>
<keyword evidence="2" id="KW-0238">DNA-binding</keyword>
<protein>
    <submittedName>
        <fullName evidence="5">HxlR family transcriptional regulator</fullName>
    </submittedName>
</protein>
<sequence length="309" mass="35333">MKMDTIRACSIWRALEVVGDVPVLLIMEQAFLGVHGFEKFVEQTGFARSVVSNRLKKLVAEDCLAMAPQPGSRRTSYRITEKGRALFPVAMAMVRWQHRWEPKRRDFQIRLEHATCGHAIEPKPVCLSCTAEIDPREVDWEEGPGLVQVTPDYSRRRRPSASVTNRRGGGTLVDSIIGIFGDRWSTLVIRAMFSGLYRFDQIQQDTLMAPNILSGRIDELIEAGVLRTEQYCEHPPRFEYRLTEKGRELYPVILGLLQWGDRYYADEKGPPLLLFHRPCGDPLEMRMQCNHCGEELLPSDMRFGLIGPE</sequence>
<dbReference type="PROSITE" id="PS51118">
    <property type="entry name" value="HTH_HXLR"/>
    <property type="match status" value="2"/>
</dbReference>
<keyword evidence="6" id="KW-1185">Reference proteome</keyword>
<dbReference type="AlphaFoldDB" id="A0A3D9FJM5"/>
<dbReference type="Proteomes" id="UP000256310">
    <property type="component" value="Unassembled WGS sequence"/>
</dbReference>
<dbReference type="EMBL" id="QRDP01000004">
    <property type="protein sequence ID" value="RED17787.1"/>
    <property type="molecule type" value="Genomic_DNA"/>
</dbReference>
<keyword evidence="1" id="KW-0805">Transcription regulation</keyword>
<keyword evidence="3" id="KW-0804">Transcription</keyword>
<dbReference type="PANTHER" id="PTHR33204:SF36">
    <property type="entry name" value="TRANSCRIPTIONAL REGULATORY PROTEIN"/>
    <property type="match status" value="1"/>
</dbReference>
<evidence type="ECO:0000313" key="5">
    <source>
        <dbReference type="EMBL" id="RED17787.1"/>
    </source>
</evidence>
<dbReference type="GO" id="GO:0003677">
    <property type="term" value="F:DNA binding"/>
    <property type="evidence" value="ECO:0007669"/>
    <property type="project" value="UniProtKB-KW"/>
</dbReference>
<dbReference type="PANTHER" id="PTHR33204">
    <property type="entry name" value="TRANSCRIPTIONAL REGULATOR, MARR FAMILY"/>
    <property type="match status" value="1"/>
</dbReference>
<dbReference type="InterPro" id="IPR036388">
    <property type="entry name" value="WH-like_DNA-bd_sf"/>
</dbReference>
<evidence type="ECO:0000313" key="6">
    <source>
        <dbReference type="Proteomes" id="UP000256310"/>
    </source>
</evidence>
<reference evidence="5 6" key="1">
    <citation type="submission" date="2018-07" db="EMBL/GenBank/DDBJ databases">
        <title>Genomic Encyclopedia of Type Strains, Phase IV (KMG-IV): sequencing the most valuable type-strain genomes for metagenomic binning, comparative biology and taxonomic classification.</title>
        <authorList>
            <person name="Goeker M."/>
        </authorList>
    </citation>
    <scope>NUCLEOTIDE SEQUENCE [LARGE SCALE GENOMIC DNA]</scope>
    <source>
        <strain evidence="5 6">DSM 26725</strain>
    </source>
</reference>
<dbReference type="InterPro" id="IPR036390">
    <property type="entry name" value="WH_DNA-bd_sf"/>
</dbReference>
<organism evidence="5 6">
    <name type="scientific">Parasphingopyxis lamellibrachiae</name>
    <dbReference type="NCBI Taxonomy" id="680125"/>
    <lineage>
        <taxon>Bacteria</taxon>
        <taxon>Pseudomonadati</taxon>
        <taxon>Pseudomonadota</taxon>
        <taxon>Alphaproteobacteria</taxon>
        <taxon>Sphingomonadales</taxon>
        <taxon>Sphingomonadaceae</taxon>
        <taxon>Parasphingopyxis</taxon>
    </lineage>
</organism>
<evidence type="ECO:0000259" key="4">
    <source>
        <dbReference type="PROSITE" id="PS51118"/>
    </source>
</evidence>
<dbReference type="Gene3D" id="1.10.10.10">
    <property type="entry name" value="Winged helix-like DNA-binding domain superfamily/Winged helix DNA-binding domain"/>
    <property type="match status" value="2"/>
</dbReference>
<dbReference type="Pfam" id="PF01638">
    <property type="entry name" value="HxlR"/>
    <property type="match status" value="2"/>
</dbReference>
<evidence type="ECO:0000256" key="1">
    <source>
        <dbReference type="ARBA" id="ARBA00023015"/>
    </source>
</evidence>
<evidence type="ECO:0000256" key="3">
    <source>
        <dbReference type="ARBA" id="ARBA00023163"/>
    </source>
</evidence>
<proteinExistence type="predicted"/>
<dbReference type="InterPro" id="IPR002577">
    <property type="entry name" value="HTH_HxlR"/>
</dbReference>
<dbReference type="SUPFAM" id="SSF46785">
    <property type="entry name" value="Winged helix' DNA-binding domain"/>
    <property type="match status" value="2"/>
</dbReference>
<accession>A0A3D9FJM5</accession>
<gene>
    <name evidence="5" type="ORF">DFR46_2841</name>
</gene>
<evidence type="ECO:0000256" key="2">
    <source>
        <dbReference type="ARBA" id="ARBA00023125"/>
    </source>
</evidence>
<comment type="caution">
    <text evidence="5">The sequence shown here is derived from an EMBL/GenBank/DDBJ whole genome shotgun (WGS) entry which is preliminary data.</text>
</comment>
<name>A0A3D9FJM5_9SPHN</name>